<dbReference type="InterPro" id="IPR029063">
    <property type="entry name" value="SAM-dependent_MTases_sf"/>
</dbReference>
<dbReference type="GO" id="GO:0008757">
    <property type="term" value="F:S-adenosylmethionine-dependent methyltransferase activity"/>
    <property type="evidence" value="ECO:0007669"/>
    <property type="project" value="InterPro"/>
</dbReference>
<dbReference type="CDD" id="cd02440">
    <property type="entry name" value="AdoMet_MTases"/>
    <property type="match status" value="1"/>
</dbReference>
<dbReference type="InterPro" id="IPR008715">
    <property type="entry name" value="SAM-MeTfrase_NodS-like"/>
</dbReference>
<protein>
    <submittedName>
        <fullName evidence="1">Methyltransferase</fullName>
    </submittedName>
</protein>
<dbReference type="KEGG" id="smon:AWR27_08285"/>
<dbReference type="GO" id="GO:0032259">
    <property type="term" value="P:methylation"/>
    <property type="evidence" value="ECO:0007669"/>
    <property type="project" value="UniProtKB-KW"/>
</dbReference>
<dbReference type="RefSeq" id="WP_077130755.1">
    <property type="nucleotide sequence ID" value="NZ_CP014263.1"/>
</dbReference>
<dbReference type="EMBL" id="CP014263">
    <property type="protein sequence ID" value="AQG79319.1"/>
    <property type="molecule type" value="Genomic_DNA"/>
</dbReference>
<dbReference type="GO" id="GO:0009312">
    <property type="term" value="P:oligosaccharide biosynthetic process"/>
    <property type="evidence" value="ECO:0007669"/>
    <property type="project" value="InterPro"/>
</dbReference>
<sequence length="202" mass="22950">MKTLPTTYFDDVYRANTDPWSFETSPYERAKYEATIAALPSERYQNAYEIGCSIGVLSEMFAHRCERLLSVDASELPLQTARQRLAPYAHVTVAQHSFPTDFPDQMFDLIVLSEVGYYLSLDDLTRARQLLIDHLADGGHLLLVHWTPFVPDYPLTGDQVHDLFMAATGEGQPLTHLLNQRTDSYRLDLVSRTVHSQVRTDG</sequence>
<keyword evidence="2" id="KW-1185">Reference proteome</keyword>
<dbReference type="Proteomes" id="UP000187941">
    <property type="component" value="Chromosome"/>
</dbReference>
<reference evidence="1 2" key="1">
    <citation type="submission" date="2016-01" db="EMBL/GenBank/DDBJ databases">
        <authorList>
            <person name="Oliw E.H."/>
        </authorList>
    </citation>
    <scope>NUCLEOTIDE SEQUENCE [LARGE SCALE GENOMIC DNA]</scope>
    <source>
        <strain evidence="1 2">DY10</strain>
    </source>
</reference>
<dbReference type="Gene3D" id="3.40.50.150">
    <property type="entry name" value="Vaccinia Virus protein VP39"/>
    <property type="match status" value="1"/>
</dbReference>
<dbReference type="SUPFAM" id="SSF53335">
    <property type="entry name" value="S-adenosyl-L-methionine-dependent methyltransferases"/>
    <property type="match status" value="1"/>
</dbReference>
<organism evidence="1 2">
    <name type="scientific">Spirosoma montaniterrae</name>
    <dbReference type="NCBI Taxonomy" id="1178516"/>
    <lineage>
        <taxon>Bacteria</taxon>
        <taxon>Pseudomonadati</taxon>
        <taxon>Bacteroidota</taxon>
        <taxon>Cytophagia</taxon>
        <taxon>Cytophagales</taxon>
        <taxon>Cytophagaceae</taxon>
        <taxon>Spirosoma</taxon>
    </lineage>
</organism>
<evidence type="ECO:0000313" key="2">
    <source>
        <dbReference type="Proteomes" id="UP000187941"/>
    </source>
</evidence>
<dbReference type="STRING" id="1178516.AWR27_08285"/>
<dbReference type="OrthoDB" id="9790023at2"/>
<proteinExistence type="predicted"/>
<keyword evidence="1" id="KW-0489">Methyltransferase</keyword>
<dbReference type="Pfam" id="PF05401">
    <property type="entry name" value="NodS"/>
    <property type="match status" value="1"/>
</dbReference>
<name>A0A1P9WVC8_9BACT</name>
<keyword evidence="1" id="KW-0808">Transferase</keyword>
<dbReference type="AlphaFoldDB" id="A0A1P9WVC8"/>
<evidence type="ECO:0000313" key="1">
    <source>
        <dbReference type="EMBL" id="AQG79319.1"/>
    </source>
</evidence>
<accession>A0A1P9WVC8</accession>
<gene>
    <name evidence="1" type="ORF">AWR27_08285</name>
</gene>